<proteinExistence type="predicted"/>
<dbReference type="EMBL" id="GL377302">
    <property type="protein sequence ID" value="EFJ02683.1"/>
    <property type="molecule type" value="Genomic_DNA"/>
</dbReference>
<feature type="region of interest" description="Disordered" evidence="1">
    <location>
        <begin position="262"/>
        <end position="310"/>
    </location>
</feature>
<dbReference type="VEuPathDB" id="FungiDB:SCHCODRAFT_02609729"/>
<dbReference type="AlphaFoldDB" id="D8PKR7"/>
<dbReference type="InParanoid" id="D8PKR7"/>
<feature type="compositionally biased region" description="Acidic residues" evidence="1">
    <location>
        <begin position="264"/>
        <end position="288"/>
    </location>
</feature>
<dbReference type="GeneID" id="9594873"/>
<keyword evidence="3" id="KW-1185">Reference proteome</keyword>
<feature type="region of interest" description="Disordered" evidence="1">
    <location>
        <begin position="1"/>
        <end position="23"/>
    </location>
</feature>
<protein>
    <submittedName>
        <fullName evidence="2">Expressed protein</fullName>
    </submittedName>
</protein>
<sequence length="310" mass="35457">MDAHDEEDGDDFDEGVDTEEEDDMQWANEMTDEEAAQVDWDAVLAQKEREAWAKKRKAFLDAYDPKPPAKVDLAERVRLLKLLGNPLTELAVNRHNYAMNKRCAMYIDDAKRAYYARGTPRKATVYSFLVHRSPFYVYPPTLRWPAEHIFAWFAARPTHDDVDIIRAFAAYVVGRGKRVQAEVWLDVFRHVRKCYGGGGPKDGFAGPDFLDEFRWELEGEDGPDGETFEDLLVAAFEGRGAGYGLMCGDIEKYTFANEQKDTVVGEDDLDDDDDNDNDDDDDDWDEDGDVKMYPFDARIKTPGARREVVH</sequence>
<name>D8PKR7_SCHCM</name>
<accession>D8PKR7</accession>
<evidence type="ECO:0000256" key="1">
    <source>
        <dbReference type="SAM" id="MobiDB-lite"/>
    </source>
</evidence>
<dbReference type="KEGG" id="scm:SCHCO_02609729"/>
<evidence type="ECO:0000313" key="3">
    <source>
        <dbReference type="Proteomes" id="UP000007431"/>
    </source>
</evidence>
<evidence type="ECO:0000313" key="2">
    <source>
        <dbReference type="EMBL" id="EFJ02683.1"/>
    </source>
</evidence>
<gene>
    <name evidence="2" type="ORF">SCHCODRAFT_84303</name>
</gene>
<dbReference type="OrthoDB" id="10556325at2759"/>
<dbReference type="HOGENOM" id="CLU_897590_0_0_1"/>
<organism evidence="3">
    <name type="scientific">Schizophyllum commune (strain H4-8 / FGSC 9210)</name>
    <name type="common">Split gill fungus</name>
    <dbReference type="NCBI Taxonomy" id="578458"/>
    <lineage>
        <taxon>Eukaryota</taxon>
        <taxon>Fungi</taxon>
        <taxon>Dikarya</taxon>
        <taxon>Basidiomycota</taxon>
        <taxon>Agaricomycotina</taxon>
        <taxon>Agaricomycetes</taxon>
        <taxon>Agaricomycetidae</taxon>
        <taxon>Agaricales</taxon>
        <taxon>Schizophyllaceae</taxon>
        <taxon>Schizophyllum</taxon>
    </lineage>
</organism>
<dbReference type="Proteomes" id="UP000007431">
    <property type="component" value="Unassembled WGS sequence"/>
</dbReference>
<reference evidence="2 3" key="1">
    <citation type="journal article" date="2010" name="Nat. Biotechnol.">
        <title>Genome sequence of the model mushroom Schizophyllum commune.</title>
        <authorList>
            <person name="Ohm R.A."/>
            <person name="de Jong J.F."/>
            <person name="Lugones L.G."/>
            <person name="Aerts A."/>
            <person name="Kothe E."/>
            <person name="Stajich J.E."/>
            <person name="de Vries R.P."/>
            <person name="Record E."/>
            <person name="Levasseur A."/>
            <person name="Baker S.E."/>
            <person name="Bartholomew K.A."/>
            <person name="Coutinho P.M."/>
            <person name="Erdmann S."/>
            <person name="Fowler T.J."/>
            <person name="Gathman A.C."/>
            <person name="Lombard V."/>
            <person name="Henrissat B."/>
            <person name="Knabe N."/>
            <person name="Kuees U."/>
            <person name="Lilly W.W."/>
            <person name="Lindquist E."/>
            <person name="Lucas S."/>
            <person name="Magnuson J.K."/>
            <person name="Piumi F."/>
            <person name="Raudaskoski M."/>
            <person name="Salamov A."/>
            <person name="Schmutz J."/>
            <person name="Schwarze F.W.M.R."/>
            <person name="vanKuyk P.A."/>
            <person name="Horton J.S."/>
            <person name="Grigoriev I.V."/>
            <person name="Woesten H.A.B."/>
        </authorList>
    </citation>
    <scope>NUCLEOTIDE SEQUENCE [LARGE SCALE GENOMIC DNA]</scope>
    <source>
        <strain evidence="3">H4-8 / FGSC 9210</strain>
    </source>
</reference>